<dbReference type="PANTHER" id="PTHR11851:SF49">
    <property type="entry name" value="MITOCHONDRIAL-PROCESSING PEPTIDASE SUBUNIT ALPHA"/>
    <property type="match status" value="1"/>
</dbReference>
<dbReference type="AlphaFoldDB" id="A0A1H2LUB7"/>
<reference evidence="5" key="1">
    <citation type="submission" date="2016-10" db="EMBL/GenBank/DDBJ databases">
        <authorList>
            <person name="Varghese N."/>
            <person name="Submissions S."/>
        </authorList>
    </citation>
    <scope>NUCLEOTIDE SEQUENCE [LARGE SCALE GENOMIC DNA]</scope>
    <source>
        <strain evidence="5">DSM 21743</strain>
    </source>
</reference>
<evidence type="ECO:0000256" key="1">
    <source>
        <dbReference type="ARBA" id="ARBA00007261"/>
    </source>
</evidence>
<dbReference type="InterPro" id="IPR007863">
    <property type="entry name" value="Peptidase_M16_C"/>
</dbReference>
<dbReference type="Gene3D" id="3.30.830.10">
    <property type="entry name" value="Metalloenzyme, LuxS/M16 peptidase-like"/>
    <property type="match status" value="2"/>
</dbReference>
<dbReference type="InterPro" id="IPR011249">
    <property type="entry name" value="Metalloenz_LuxS/M16"/>
</dbReference>
<dbReference type="Pfam" id="PF05193">
    <property type="entry name" value="Peptidase_M16_C"/>
    <property type="match status" value="1"/>
</dbReference>
<dbReference type="GO" id="GO:0046872">
    <property type="term" value="F:metal ion binding"/>
    <property type="evidence" value="ECO:0007669"/>
    <property type="project" value="InterPro"/>
</dbReference>
<dbReference type="EMBL" id="LT629799">
    <property type="protein sequence ID" value="SDU84603.1"/>
    <property type="molecule type" value="Genomic_DNA"/>
</dbReference>
<dbReference type="PANTHER" id="PTHR11851">
    <property type="entry name" value="METALLOPROTEASE"/>
    <property type="match status" value="1"/>
</dbReference>
<sequence length="415" mass="44481">MLRTVLPHGLTVVTEAMTSSRTFSVGVFAGVGSRHESAARHGASHFLEHVLFKGTRRRTAEQISAAVESRGGELNAYTTKEYTCFYARVLADDGDVAVDVLTDMVTASRVRSADVDAERAVILDEIAMHADDPSEVVAEQVADAVFAGSGLGKMVIGSPASIEAMSRDLVVRHWRQHYRPGSLVVAAAGDVDHDRLVEQVAALDAMPVDGPEPRPVRALPAVERPALVVTRRRVEQVQAVLAYPGAGLFDDRRHAAGLLAAVLGGGMASRLFVEVRERRGLTYGIDAGETTYSDAGMWSVEFACAPDRLATILDVVADQLDRVVADGVTATELADAKSQMRGQTVLSYESPSSRMGRIGTAALLGDGRSLDEVLARYDAVTPEELRLEAARLFGQRPTLGLVGPRVPSAVTRRWG</sequence>
<dbReference type="InterPro" id="IPR011765">
    <property type="entry name" value="Pept_M16_N"/>
</dbReference>
<name>A0A1H2LUB7_9ACTN</name>
<dbReference type="SUPFAM" id="SSF63411">
    <property type="entry name" value="LuxS/MPP-like metallohydrolase"/>
    <property type="match status" value="2"/>
</dbReference>
<comment type="similarity">
    <text evidence="1">Belongs to the peptidase M16 family.</text>
</comment>
<keyword evidence="5" id="KW-1185">Reference proteome</keyword>
<dbReference type="Proteomes" id="UP000198825">
    <property type="component" value="Chromosome I"/>
</dbReference>
<evidence type="ECO:0000259" key="3">
    <source>
        <dbReference type="Pfam" id="PF05193"/>
    </source>
</evidence>
<evidence type="ECO:0000259" key="2">
    <source>
        <dbReference type="Pfam" id="PF00675"/>
    </source>
</evidence>
<accession>A0A1H2LUB7</accession>
<evidence type="ECO:0000313" key="4">
    <source>
        <dbReference type="EMBL" id="SDU84603.1"/>
    </source>
</evidence>
<dbReference type="InterPro" id="IPR050361">
    <property type="entry name" value="MPP/UQCRC_Complex"/>
</dbReference>
<dbReference type="Pfam" id="PF00675">
    <property type="entry name" value="Peptidase_M16"/>
    <property type="match status" value="1"/>
</dbReference>
<feature type="domain" description="Peptidase M16 N-terminal" evidence="2">
    <location>
        <begin position="12"/>
        <end position="156"/>
    </location>
</feature>
<gene>
    <name evidence="4" type="ORF">SAMN04488544_0863</name>
</gene>
<dbReference type="STRING" id="546874.SAMN04488544_0863"/>
<protein>
    <submittedName>
        <fullName evidence="4">Predicted Zn-dependent peptidase</fullName>
    </submittedName>
</protein>
<proteinExistence type="inferred from homology"/>
<evidence type="ECO:0000313" key="5">
    <source>
        <dbReference type="Proteomes" id="UP000198825"/>
    </source>
</evidence>
<feature type="domain" description="Peptidase M16 C-terminal" evidence="3">
    <location>
        <begin position="165"/>
        <end position="340"/>
    </location>
</feature>
<organism evidence="4 5">
    <name type="scientific">Microlunatus sagamiharensis</name>
    <dbReference type="NCBI Taxonomy" id="546874"/>
    <lineage>
        <taxon>Bacteria</taxon>
        <taxon>Bacillati</taxon>
        <taxon>Actinomycetota</taxon>
        <taxon>Actinomycetes</taxon>
        <taxon>Propionibacteriales</taxon>
        <taxon>Propionibacteriaceae</taxon>
        <taxon>Microlunatus</taxon>
    </lineage>
</organism>